<keyword evidence="2" id="KW-0560">Oxidoreductase</keyword>
<dbReference type="SUPFAM" id="SSF55347">
    <property type="entry name" value="Glyceraldehyde-3-phosphate dehydrogenase-like, C-terminal domain"/>
    <property type="match status" value="1"/>
</dbReference>
<comment type="similarity">
    <text evidence="1">Belongs to the Gfo/Idh/MocA family.</text>
</comment>
<dbReference type="InterPro" id="IPR004104">
    <property type="entry name" value="Gfo/Idh/MocA-like_OxRdtase_C"/>
</dbReference>
<evidence type="ECO:0000259" key="3">
    <source>
        <dbReference type="Pfam" id="PF01408"/>
    </source>
</evidence>
<dbReference type="EMBL" id="CP109019">
    <property type="protein sequence ID" value="WUT83486.1"/>
    <property type="molecule type" value="Genomic_DNA"/>
</dbReference>
<evidence type="ECO:0000256" key="1">
    <source>
        <dbReference type="ARBA" id="ARBA00010928"/>
    </source>
</evidence>
<evidence type="ECO:0000256" key="2">
    <source>
        <dbReference type="ARBA" id="ARBA00023002"/>
    </source>
</evidence>
<keyword evidence="6" id="KW-1185">Reference proteome</keyword>
<dbReference type="InterPro" id="IPR000683">
    <property type="entry name" value="Gfo/Idh/MocA-like_OxRdtase_N"/>
</dbReference>
<dbReference type="SUPFAM" id="SSF51735">
    <property type="entry name" value="NAD(P)-binding Rossmann-fold domains"/>
    <property type="match status" value="1"/>
</dbReference>
<dbReference type="Gene3D" id="3.40.50.720">
    <property type="entry name" value="NAD(P)-binding Rossmann-like Domain"/>
    <property type="match status" value="1"/>
</dbReference>
<reference evidence="5" key="1">
    <citation type="submission" date="2022-10" db="EMBL/GenBank/DDBJ databases">
        <title>The complete genomes of actinobacterial strains from the NBC collection.</title>
        <authorList>
            <person name="Joergensen T.S."/>
            <person name="Alvarez Arevalo M."/>
            <person name="Sterndorff E.B."/>
            <person name="Faurdal D."/>
            <person name="Vuksanovic O."/>
            <person name="Mourched A.-S."/>
            <person name="Charusanti P."/>
            <person name="Shaw S."/>
            <person name="Blin K."/>
            <person name="Weber T."/>
        </authorList>
    </citation>
    <scope>NUCLEOTIDE SEQUENCE</scope>
    <source>
        <strain evidence="5">NBC_00668</strain>
    </source>
</reference>
<protein>
    <submittedName>
        <fullName evidence="5">Gfo/Idh/MocA family oxidoreductase</fullName>
    </submittedName>
</protein>
<gene>
    <name evidence="5" type="ORF">OG515_15395</name>
</gene>
<dbReference type="InterPro" id="IPR051317">
    <property type="entry name" value="Gfo/Idh/MocA_oxidoreduct"/>
</dbReference>
<dbReference type="Pfam" id="PF01408">
    <property type="entry name" value="GFO_IDH_MocA"/>
    <property type="match status" value="1"/>
</dbReference>
<evidence type="ECO:0000313" key="5">
    <source>
        <dbReference type="EMBL" id="WUT83486.1"/>
    </source>
</evidence>
<dbReference type="PANTHER" id="PTHR43708">
    <property type="entry name" value="CONSERVED EXPRESSED OXIDOREDUCTASE (EUROFUNG)"/>
    <property type="match status" value="1"/>
</dbReference>
<name>A0ABZ1XKE6_9ACTN</name>
<feature type="domain" description="Gfo/Idh/MocA-like oxidoreductase N-terminal" evidence="3">
    <location>
        <begin position="21"/>
        <end position="139"/>
    </location>
</feature>
<feature type="domain" description="Gfo/Idh/MocA-like oxidoreductase C-terminal" evidence="4">
    <location>
        <begin position="153"/>
        <end position="371"/>
    </location>
</feature>
<evidence type="ECO:0000313" key="6">
    <source>
        <dbReference type="Proteomes" id="UP001432060"/>
    </source>
</evidence>
<dbReference type="InterPro" id="IPR036291">
    <property type="entry name" value="NAD(P)-bd_dom_sf"/>
</dbReference>
<evidence type="ECO:0000259" key="4">
    <source>
        <dbReference type="Pfam" id="PF02894"/>
    </source>
</evidence>
<sequence>MNARTDTDFRAGTDPHAGTDLRVGLVGYGLAGSVFHAPLIAATEGLVLDTVVTSSPERREQARAEHGDGLRFAASPDELFDAGLDLIVIASPNKTHVPIATDALKAGIPVVVDKPLAGTAAEARGLAALAEERGLLLSVFQNRRWDNDFLTLRALLASGELGEIQRFESRFERWRPQPKGGWRESGDPTEIGGLLYDLGSHLVDQALVLFGPALRVYAEADVRRPGAQADDDTFIAITHAGGVRSHLYVSATTAQLGPRFRVLGSTAGYVKYGLDPQESALREGRRPGDGEPWGVEPEGMWGRVGSGESPLTGGGGPAPTLPGDYPAYYTAIAAALREGGEPPVTAHEAAAALDVLEAARRSAREGVTVEVAL</sequence>
<proteinExistence type="inferred from homology"/>
<dbReference type="Pfam" id="PF02894">
    <property type="entry name" value="GFO_IDH_MocA_C"/>
    <property type="match status" value="1"/>
</dbReference>
<accession>A0ABZ1XKE6</accession>
<dbReference type="Gene3D" id="3.30.360.10">
    <property type="entry name" value="Dihydrodipicolinate Reductase, domain 2"/>
    <property type="match status" value="1"/>
</dbReference>
<dbReference type="Proteomes" id="UP001432060">
    <property type="component" value="Chromosome"/>
</dbReference>
<dbReference type="RefSeq" id="WP_329399180.1">
    <property type="nucleotide sequence ID" value="NZ_CP109019.1"/>
</dbReference>
<organism evidence="5 6">
    <name type="scientific">Streptomyces melanogenes</name>
    <dbReference type="NCBI Taxonomy" id="67326"/>
    <lineage>
        <taxon>Bacteria</taxon>
        <taxon>Bacillati</taxon>
        <taxon>Actinomycetota</taxon>
        <taxon>Actinomycetes</taxon>
        <taxon>Kitasatosporales</taxon>
        <taxon>Streptomycetaceae</taxon>
        <taxon>Streptomyces</taxon>
    </lineage>
</organism>
<dbReference type="PANTHER" id="PTHR43708:SF5">
    <property type="entry name" value="CONSERVED EXPRESSED OXIDOREDUCTASE (EUROFUNG)-RELATED"/>
    <property type="match status" value="1"/>
</dbReference>